<evidence type="ECO:0000313" key="10">
    <source>
        <dbReference type="EMBL" id="KAJ8982858.1"/>
    </source>
</evidence>
<dbReference type="EMBL" id="JAPWTJ010000103">
    <property type="protein sequence ID" value="KAJ8982858.1"/>
    <property type="molecule type" value="Genomic_DNA"/>
</dbReference>
<gene>
    <name evidence="10" type="ORF">NQ317_002265</name>
</gene>
<feature type="signal peptide" evidence="9">
    <location>
        <begin position="1"/>
        <end position="24"/>
    </location>
</feature>
<dbReference type="InterPro" id="IPR052192">
    <property type="entry name" value="Insect_Ionotropic_Sensory_Rcpt"/>
</dbReference>
<evidence type="ECO:0000256" key="8">
    <source>
        <dbReference type="SAM" id="Phobius"/>
    </source>
</evidence>
<evidence type="ECO:0000256" key="1">
    <source>
        <dbReference type="ARBA" id="ARBA00004651"/>
    </source>
</evidence>
<evidence type="ECO:0008006" key="12">
    <source>
        <dbReference type="Google" id="ProtNLM"/>
    </source>
</evidence>
<keyword evidence="4 8" id="KW-1133">Transmembrane helix</keyword>
<dbReference type="SUPFAM" id="SSF53850">
    <property type="entry name" value="Periplasmic binding protein-like II"/>
    <property type="match status" value="1"/>
</dbReference>
<keyword evidence="7" id="KW-0325">Glycoprotein</keyword>
<evidence type="ECO:0000256" key="2">
    <source>
        <dbReference type="ARBA" id="ARBA00022475"/>
    </source>
</evidence>
<organism evidence="10 11">
    <name type="scientific">Molorchus minor</name>
    <dbReference type="NCBI Taxonomy" id="1323400"/>
    <lineage>
        <taxon>Eukaryota</taxon>
        <taxon>Metazoa</taxon>
        <taxon>Ecdysozoa</taxon>
        <taxon>Arthropoda</taxon>
        <taxon>Hexapoda</taxon>
        <taxon>Insecta</taxon>
        <taxon>Pterygota</taxon>
        <taxon>Neoptera</taxon>
        <taxon>Endopterygota</taxon>
        <taxon>Coleoptera</taxon>
        <taxon>Polyphaga</taxon>
        <taxon>Cucujiformia</taxon>
        <taxon>Chrysomeloidea</taxon>
        <taxon>Cerambycidae</taxon>
        <taxon>Lamiinae</taxon>
        <taxon>Monochamini</taxon>
        <taxon>Molorchus</taxon>
    </lineage>
</organism>
<reference evidence="10" key="1">
    <citation type="journal article" date="2023" name="Insect Mol. Biol.">
        <title>Genome sequencing provides insights into the evolution of gene families encoding plant cell wall-degrading enzymes in longhorned beetles.</title>
        <authorList>
            <person name="Shin N.R."/>
            <person name="Okamura Y."/>
            <person name="Kirsch R."/>
            <person name="Pauchet Y."/>
        </authorList>
    </citation>
    <scope>NUCLEOTIDE SEQUENCE</scope>
    <source>
        <strain evidence="10">MMC_N1</strain>
    </source>
</reference>
<dbReference type="PANTHER" id="PTHR42643:SF24">
    <property type="entry name" value="IONOTROPIC RECEPTOR 60A"/>
    <property type="match status" value="1"/>
</dbReference>
<dbReference type="Gene3D" id="1.10.287.70">
    <property type="match status" value="1"/>
</dbReference>
<proteinExistence type="predicted"/>
<sequence length="657" mass="75480">MTAAMNYRLLTNVITINIVLVVCTVLHREGPTHKKMANECLEHIIREHFHFRYEKSDENHTMLFTVILTENMSSPAFEIQENAVRSVNNLAAWFQIEVISSHDRYEFESFTECSEDNQDEDDDSCEHHAILDFKSNFYLIIVDDENSFDYALEILEYSNTFNPKALFLVYAEDNIGKYEQLAESILKKMWLRLLIRTVVLVPESLQKFKLYRLSSSTHGPYSCLSNITLAEEDVCIKGRMANIKKRYFEIKEKTNYLNCSLGVISEARSPFIINEEKGFEIDILRSIGSALNIHFNITVSHNMTDTWGAYVNDSWTGKLQLVFEDFYIGIGNIETGMSYATDFSFSRYYHMEPLVYVVPIAEYVPKWRVLVAIFSLEVWGICLGAIISFAASFYVSSKFGKEHKQYKTLSKALESSYQLIICHAISVQPTTDLTRVFFLAMNIFGIAIASAYTCSLVFYLTNPIKEHQPTDNNELLDIFGNLKYKIGGLSRYRELFNVTDNKRAYKVFREYQTAVGANDTILYWINQVGTDRDTWTISSRLFADYLLSENSSVATHPNGRSKIFVFKNQLLSYSEIGGGGLVDHMCRKYTQAIKKRKSLDDGEDDSIRPLSVDHLQSVFAVLVLGYMLGSVFLTLELIYYKLVAKKQNKIRICKKTV</sequence>
<evidence type="ECO:0000256" key="6">
    <source>
        <dbReference type="ARBA" id="ARBA00023170"/>
    </source>
</evidence>
<keyword evidence="5 8" id="KW-0472">Membrane</keyword>
<feature type="transmembrane region" description="Helical" evidence="8">
    <location>
        <begin position="369"/>
        <end position="395"/>
    </location>
</feature>
<evidence type="ECO:0000256" key="7">
    <source>
        <dbReference type="ARBA" id="ARBA00023180"/>
    </source>
</evidence>
<name>A0ABQ9JXQ5_9CUCU</name>
<keyword evidence="3 8" id="KW-0812">Transmembrane</keyword>
<keyword evidence="9" id="KW-0732">Signal</keyword>
<keyword evidence="6" id="KW-0675">Receptor</keyword>
<dbReference type="Proteomes" id="UP001162164">
    <property type="component" value="Unassembled WGS sequence"/>
</dbReference>
<feature type="transmembrane region" description="Helical" evidence="8">
    <location>
        <begin position="436"/>
        <end position="460"/>
    </location>
</feature>
<keyword evidence="2" id="KW-1003">Cell membrane</keyword>
<comment type="subcellular location">
    <subcellularLocation>
        <location evidence="1">Cell membrane</location>
        <topology evidence="1">Multi-pass membrane protein</topology>
    </subcellularLocation>
</comment>
<keyword evidence="11" id="KW-1185">Reference proteome</keyword>
<dbReference type="PANTHER" id="PTHR42643">
    <property type="entry name" value="IONOTROPIC RECEPTOR 20A-RELATED"/>
    <property type="match status" value="1"/>
</dbReference>
<feature type="chain" id="PRO_5045356980" description="Ionotropic receptor" evidence="9">
    <location>
        <begin position="25"/>
        <end position="657"/>
    </location>
</feature>
<evidence type="ECO:0000256" key="4">
    <source>
        <dbReference type="ARBA" id="ARBA00022989"/>
    </source>
</evidence>
<evidence type="ECO:0000256" key="5">
    <source>
        <dbReference type="ARBA" id="ARBA00023136"/>
    </source>
</evidence>
<evidence type="ECO:0000313" key="11">
    <source>
        <dbReference type="Proteomes" id="UP001162164"/>
    </source>
</evidence>
<comment type="caution">
    <text evidence="10">The sequence shown here is derived from an EMBL/GenBank/DDBJ whole genome shotgun (WGS) entry which is preliminary data.</text>
</comment>
<evidence type="ECO:0000256" key="9">
    <source>
        <dbReference type="SAM" id="SignalP"/>
    </source>
</evidence>
<accession>A0ABQ9JXQ5</accession>
<protein>
    <recommendedName>
        <fullName evidence="12">Ionotropic receptor</fullName>
    </recommendedName>
</protein>
<feature type="transmembrane region" description="Helical" evidence="8">
    <location>
        <begin position="618"/>
        <end position="640"/>
    </location>
</feature>
<evidence type="ECO:0000256" key="3">
    <source>
        <dbReference type="ARBA" id="ARBA00022692"/>
    </source>
</evidence>